<evidence type="ECO:0000313" key="2">
    <source>
        <dbReference type="EMBL" id="KYP37329.1"/>
    </source>
</evidence>
<dbReference type="PANTHER" id="PTHR32166:SF122">
    <property type="entry name" value="OS09G0499600 PROTEIN"/>
    <property type="match status" value="1"/>
</dbReference>
<name>A0A151R485_CAJCA</name>
<dbReference type="AlphaFoldDB" id="A0A151R485"/>
<reference evidence="2" key="1">
    <citation type="journal article" date="2012" name="Nat. Biotechnol.">
        <title>Draft genome sequence of pigeonpea (Cajanus cajan), an orphan legume crop of resource-poor farmers.</title>
        <authorList>
            <person name="Varshney R.K."/>
            <person name="Chen W."/>
            <person name="Li Y."/>
            <person name="Bharti A.K."/>
            <person name="Saxena R.K."/>
            <person name="Schlueter J.A."/>
            <person name="Donoghue M.T."/>
            <person name="Azam S."/>
            <person name="Fan G."/>
            <person name="Whaley A.M."/>
            <person name="Farmer A.D."/>
            <person name="Sheridan J."/>
            <person name="Iwata A."/>
            <person name="Tuteja R."/>
            <person name="Penmetsa R.V."/>
            <person name="Wu W."/>
            <person name="Upadhyaya H.D."/>
            <person name="Yang S.P."/>
            <person name="Shah T."/>
            <person name="Saxena K.B."/>
            <person name="Michael T."/>
            <person name="McCombie W.R."/>
            <person name="Yang B."/>
            <person name="Zhang G."/>
            <person name="Yang H."/>
            <person name="Wang J."/>
            <person name="Spillane C."/>
            <person name="Cook D.R."/>
            <person name="May G.D."/>
            <person name="Xu X."/>
            <person name="Jackson S.A."/>
        </authorList>
    </citation>
    <scope>NUCLEOTIDE SEQUENCE [LARGE SCALE GENOMIC DNA]</scope>
</reference>
<dbReference type="Gramene" id="C.cajan_38999.t">
    <property type="protein sequence ID" value="C.cajan_38999.t"/>
    <property type="gene ID" value="C.cajan_38999"/>
</dbReference>
<sequence length="382" mass="43855">MLGIVSSLQQNLLKKSGDIEGIGSSFAAQLEGGDIGSQNLFKRKVSSQMTINKIFKKDLREEACQDIALIFYLNAIPFNAANSEAYKKMFESVARHGPGFDPPSYHEIRVKYLKYHVEMTNLSLDDHKTYWKKYGCTIMTDEWTDGRRRTILNFLVNSPLGTIFLKSIDASKICKTIDKIFKMLDDVVEEVGEENVVHIVTDNAANYKAAGEMLMKKRTKLYWTPCAAHCIDLMLEDFEKKIPLHSETIAGGRRITSYIYGRTSLIALLHKFTKGSDLIRPGLTHEKPAMGFIYEEMDRAKEKIQDAFRGDESSYILLWEIIDQRWDKQLHWPLHAAGYYLNPILHYAPNFKVDWEVKRGFIDCMEKIVGDFEIIGKIDDQL</sequence>
<dbReference type="STRING" id="3821.A0A151R485"/>
<evidence type="ECO:0000313" key="3">
    <source>
        <dbReference type="Proteomes" id="UP000075243"/>
    </source>
</evidence>
<keyword evidence="3" id="KW-1185">Reference proteome</keyword>
<dbReference type="OMA" id="CDYLAFA"/>
<feature type="domain" description="DUF659" evidence="1">
    <location>
        <begin position="103"/>
        <end position="254"/>
    </location>
</feature>
<gene>
    <name evidence="2" type="ORF">KK1_041470</name>
</gene>
<evidence type="ECO:0000259" key="1">
    <source>
        <dbReference type="Pfam" id="PF04937"/>
    </source>
</evidence>
<dbReference type="Pfam" id="PF04937">
    <property type="entry name" value="DUF659"/>
    <property type="match status" value="1"/>
</dbReference>
<dbReference type="PANTHER" id="PTHR32166">
    <property type="entry name" value="OSJNBA0013A04.12 PROTEIN"/>
    <property type="match status" value="1"/>
</dbReference>
<dbReference type="EMBL" id="KQ484116">
    <property type="protein sequence ID" value="KYP37329.1"/>
    <property type="molecule type" value="Genomic_DNA"/>
</dbReference>
<protein>
    <recommendedName>
        <fullName evidence="1">DUF659 domain-containing protein</fullName>
    </recommendedName>
</protein>
<accession>A0A151R485</accession>
<dbReference type="InterPro" id="IPR012337">
    <property type="entry name" value="RNaseH-like_sf"/>
</dbReference>
<dbReference type="InterPro" id="IPR007021">
    <property type="entry name" value="DUF659"/>
</dbReference>
<organism evidence="2 3">
    <name type="scientific">Cajanus cajan</name>
    <name type="common">Pigeon pea</name>
    <name type="synonym">Cajanus indicus</name>
    <dbReference type="NCBI Taxonomy" id="3821"/>
    <lineage>
        <taxon>Eukaryota</taxon>
        <taxon>Viridiplantae</taxon>
        <taxon>Streptophyta</taxon>
        <taxon>Embryophyta</taxon>
        <taxon>Tracheophyta</taxon>
        <taxon>Spermatophyta</taxon>
        <taxon>Magnoliopsida</taxon>
        <taxon>eudicotyledons</taxon>
        <taxon>Gunneridae</taxon>
        <taxon>Pentapetalae</taxon>
        <taxon>rosids</taxon>
        <taxon>fabids</taxon>
        <taxon>Fabales</taxon>
        <taxon>Fabaceae</taxon>
        <taxon>Papilionoideae</taxon>
        <taxon>50 kb inversion clade</taxon>
        <taxon>NPAAA clade</taxon>
        <taxon>indigoferoid/millettioid clade</taxon>
        <taxon>Phaseoleae</taxon>
        <taxon>Cajanus</taxon>
    </lineage>
</organism>
<proteinExistence type="predicted"/>
<dbReference type="SUPFAM" id="SSF53098">
    <property type="entry name" value="Ribonuclease H-like"/>
    <property type="match status" value="1"/>
</dbReference>
<dbReference type="Proteomes" id="UP000075243">
    <property type="component" value="Unassembled WGS sequence"/>
</dbReference>